<accession>K3XUH7</accession>
<dbReference type="AlphaFoldDB" id="K3XUH7"/>
<dbReference type="Proteomes" id="UP000004995">
    <property type="component" value="Unassembled WGS sequence"/>
</dbReference>
<reference evidence="1" key="2">
    <citation type="submission" date="2018-08" db="UniProtKB">
        <authorList>
            <consortium name="EnsemblPlants"/>
        </authorList>
    </citation>
    <scope>IDENTIFICATION</scope>
    <source>
        <strain evidence="1">Yugu1</strain>
    </source>
</reference>
<dbReference type="EMBL" id="AGNK02003245">
    <property type="status" value="NOT_ANNOTATED_CDS"/>
    <property type="molecule type" value="Genomic_DNA"/>
</dbReference>
<reference evidence="2" key="1">
    <citation type="journal article" date="2012" name="Nat. Biotechnol.">
        <title>Reference genome sequence of the model plant Setaria.</title>
        <authorList>
            <person name="Bennetzen J.L."/>
            <person name="Schmutz J."/>
            <person name="Wang H."/>
            <person name="Percifield R."/>
            <person name="Hawkins J."/>
            <person name="Pontaroli A.C."/>
            <person name="Estep M."/>
            <person name="Feng L."/>
            <person name="Vaughn J.N."/>
            <person name="Grimwood J."/>
            <person name="Jenkins J."/>
            <person name="Barry K."/>
            <person name="Lindquist E."/>
            <person name="Hellsten U."/>
            <person name="Deshpande S."/>
            <person name="Wang X."/>
            <person name="Wu X."/>
            <person name="Mitros T."/>
            <person name="Triplett J."/>
            <person name="Yang X."/>
            <person name="Ye C.Y."/>
            <person name="Mauro-Herrera M."/>
            <person name="Wang L."/>
            <person name="Li P."/>
            <person name="Sharma M."/>
            <person name="Sharma R."/>
            <person name="Ronald P.C."/>
            <person name="Panaud O."/>
            <person name="Kellogg E.A."/>
            <person name="Brutnell T.P."/>
            <person name="Doust A.N."/>
            <person name="Tuskan G.A."/>
            <person name="Rokhsar D."/>
            <person name="Devos K.M."/>
        </authorList>
    </citation>
    <scope>NUCLEOTIDE SEQUENCE [LARGE SCALE GENOMIC DNA]</scope>
    <source>
        <strain evidence="2">cv. Yugu1</strain>
    </source>
</reference>
<name>K3XUH7_SETIT</name>
<organism evidence="1 2">
    <name type="scientific">Setaria italica</name>
    <name type="common">Foxtail millet</name>
    <name type="synonym">Panicum italicum</name>
    <dbReference type="NCBI Taxonomy" id="4555"/>
    <lineage>
        <taxon>Eukaryota</taxon>
        <taxon>Viridiplantae</taxon>
        <taxon>Streptophyta</taxon>
        <taxon>Embryophyta</taxon>
        <taxon>Tracheophyta</taxon>
        <taxon>Spermatophyta</taxon>
        <taxon>Magnoliopsida</taxon>
        <taxon>Liliopsida</taxon>
        <taxon>Poales</taxon>
        <taxon>Poaceae</taxon>
        <taxon>PACMAD clade</taxon>
        <taxon>Panicoideae</taxon>
        <taxon>Panicodae</taxon>
        <taxon>Paniceae</taxon>
        <taxon>Cenchrinae</taxon>
        <taxon>Setaria</taxon>
    </lineage>
</organism>
<proteinExistence type="predicted"/>
<sequence length="39" mass="4456">MYSLPDGIDANMPKTMHHHHLKQVGISSEITSYFLQSQI</sequence>
<keyword evidence="2" id="KW-1185">Reference proteome</keyword>
<evidence type="ECO:0000313" key="1">
    <source>
        <dbReference type="EnsemblPlants" id="KQL06372"/>
    </source>
</evidence>
<protein>
    <submittedName>
        <fullName evidence="1">Uncharacterized protein</fullName>
    </submittedName>
</protein>
<evidence type="ECO:0000313" key="2">
    <source>
        <dbReference type="Proteomes" id="UP000004995"/>
    </source>
</evidence>
<dbReference type="HOGENOM" id="CLU_3320954_0_0_1"/>
<dbReference type="EnsemblPlants" id="KQL06372">
    <property type="protein sequence ID" value="KQL06372"/>
    <property type="gene ID" value="SETIT_005584mg"/>
</dbReference>
<dbReference type="Gramene" id="KQL06372">
    <property type="protein sequence ID" value="KQL06372"/>
    <property type="gene ID" value="SETIT_005584mg"/>
</dbReference>
<dbReference type="InParanoid" id="K3XUH7"/>